<dbReference type="InterPro" id="IPR036866">
    <property type="entry name" value="RibonucZ/Hydroxyglut_hydro"/>
</dbReference>
<evidence type="ECO:0000313" key="2">
    <source>
        <dbReference type="Proteomes" id="UP000033434"/>
    </source>
</evidence>
<proteinExistence type="predicted"/>
<dbReference type="EMBL" id="AUXW01000191">
    <property type="protein sequence ID" value="KKE81199.1"/>
    <property type="molecule type" value="Genomic_DNA"/>
</dbReference>
<dbReference type="RefSeq" id="WP_046358262.1">
    <property type="nucleotide sequence ID" value="NZ_AUXW01000191.1"/>
</dbReference>
<reference evidence="1 2" key="1">
    <citation type="journal article" date="2015" name="BMC Genomics">
        <title>Genome mining reveals unlocked bioactive potential of marine Gram-negative bacteria.</title>
        <authorList>
            <person name="Machado H."/>
            <person name="Sonnenschein E.C."/>
            <person name="Melchiorsen J."/>
            <person name="Gram L."/>
        </authorList>
    </citation>
    <scope>NUCLEOTIDE SEQUENCE [LARGE SCALE GENOMIC DNA]</scope>
    <source>
        <strain evidence="1 2">S4054</strain>
    </source>
</reference>
<sequence>MCARINNAFPPAFDDAAIYLKKGNVFFIGENIRPQYQVGPGVLGMKSFRIWGEKALEFINEDTLIVAPHGKVILDKKMFVEYRKNYVAWFKRLEQLFRDGKTTEQILADKTAREIAIRMNLDNNSKYLAHYVSNIVDGNIDVSMTFSDLQIQDYTGCYTANSKHDIGIEVLESQLIIKQLGSIIIVDKNSKCR</sequence>
<dbReference type="SUPFAM" id="SSF56281">
    <property type="entry name" value="Metallo-hydrolase/oxidoreductase"/>
    <property type="match status" value="1"/>
</dbReference>
<accession>A0A0F6A701</accession>
<name>A0A0F6A701_9GAMM</name>
<organism evidence="1 2">
    <name type="scientific">Pseudoalteromonas luteoviolacea S4054</name>
    <dbReference type="NCBI Taxonomy" id="1129367"/>
    <lineage>
        <taxon>Bacteria</taxon>
        <taxon>Pseudomonadati</taxon>
        <taxon>Pseudomonadota</taxon>
        <taxon>Gammaproteobacteria</taxon>
        <taxon>Alteromonadales</taxon>
        <taxon>Pseudoalteromonadaceae</taxon>
        <taxon>Pseudoalteromonas</taxon>
    </lineage>
</organism>
<dbReference type="PATRIC" id="fig|1129367.4.peg.4958"/>
<gene>
    <name evidence="1" type="ORF">N479_23240</name>
</gene>
<protein>
    <submittedName>
        <fullName evidence="1">Uncharacterized protein</fullName>
    </submittedName>
</protein>
<evidence type="ECO:0000313" key="1">
    <source>
        <dbReference type="EMBL" id="KKE81199.1"/>
    </source>
</evidence>
<comment type="caution">
    <text evidence="1">The sequence shown here is derived from an EMBL/GenBank/DDBJ whole genome shotgun (WGS) entry which is preliminary data.</text>
</comment>
<dbReference type="AlphaFoldDB" id="A0A0F6A701"/>
<dbReference type="Proteomes" id="UP000033434">
    <property type="component" value="Unassembled WGS sequence"/>
</dbReference>